<accession>A0A081PD56</accession>
<dbReference type="PROSITE" id="PS51257">
    <property type="entry name" value="PROKAR_LIPOPROTEIN"/>
    <property type="match status" value="1"/>
</dbReference>
<dbReference type="OrthoDB" id="662966at2"/>
<evidence type="ECO:0000313" key="2">
    <source>
        <dbReference type="EMBL" id="KEQ28629.1"/>
    </source>
</evidence>
<comment type="caution">
    <text evidence="2">The sequence shown here is derived from an EMBL/GenBank/DDBJ whole genome shotgun (WGS) entry which is preliminary data.</text>
</comment>
<gene>
    <name evidence="2" type="ORF">N180_04325</name>
</gene>
<feature type="signal peptide" evidence="1">
    <location>
        <begin position="1"/>
        <end position="20"/>
    </location>
</feature>
<reference evidence="2 3" key="1">
    <citation type="journal article" date="1992" name="Int. J. Syst. Bacteriol.">
        <title>Sphingobacterium antarcticus sp. nov. a Psychrotrophic Bacterium from the Soils of Schirmacher Oasis, Antarctica.</title>
        <authorList>
            <person name="Shivaji S."/>
            <person name="Ray M.K."/>
            <person name="Rao N.S."/>
            <person name="Saiserr L."/>
            <person name="Jagannadham M.V."/>
            <person name="Kumar G.S."/>
            <person name="Reddy G."/>
            <person name="Bhargava P.M."/>
        </authorList>
    </citation>
    <scope>NUCLEOTIDE SEQUENCE [LARGE SCALE GENOMIC DNA]</scope>
    <source>
        <strain evidence="2 3">4BY</strain>
    </source>
</reference>
<name>A0A081PD56_9SPHI</name>
<sequence length="190" mass="21262">MSLKIIYSALIAGLCFFCSCSDKPSNNTDPDDNSTDNTLTVAQAKKYVKNYEPRAIDIDSIYPAGVNRKPVNKKIQDTRAVWFGIERLKALVKKIEAEGGDGIRFYYAAYDSVYNEKSDAHVPIKPYWNHNTLIMVSTRDSASIHKDYYTDFKLNGEFKGFIITAKPENKGEMCPPPVDCNGTGATLISR</sequence>
<protein>
    <submittedName>
        <fullName evidence="2">Uncharacterized protein</fullName>
    </submittedName>
</protein>
<dbReference type="RefSeq" id="WP_037443602.1">
    <property type="nucleotide sequence ID" value="NZ_JNFF01000110.1"/>
</dbReference>
<evidence type="ECO:0000256" key="1">
    <source>
        <dbReference type="SAM" id="SignalP"/>
    </source>
</evidence>
<dbReference type="EMBL" id="JNFF01000110">
    <property type="protein sequence ID" value="KEQ28629.1"/>
    <property type="molecule type" value="Genomic_DNA"/>
</dbReference>
<dbReference type="eggNOG" id="ENOG503447F">
    <property type="taxonomic scope" value="Bacteria"/>
</dbReference>
<keyword evidence="1" id="KW-0732">Signal</keyword>
<organism evidence="2 3">
    <name type="scientific">Pedobacter antarcticus 4BY</name>
    <dbReference type="NCBI Taxonomy" id="1358423"/>
    <lineage>
        <taxon>Bacteria</taxon>
        <taxon>Pseudomonadati</taxon>
        <taxon>Bacteroidota</taxon>
        <taxon>Sphingobacteriia</taxon>
        <taxon>Sphingobacteriales</taxon>
        <taxon>Sphingobacteriaceae</taxon>
        <taxon>Pedobacter</taxon>
    </lineage>
</organism>
<dbReference type="Proteomes" id="UP000028007">
    <property type="component" value="Unassembled WGS sequence"/>
</dbReference>
<evidence type="ECO:0000313" key="3">
    <source>
        <dbReference type="Proteomes" id="UP000028007"/>
    </source>
</evidence>
<feature type="chain" id="PRO_5001761624" evidence="1">
    <location>
        <begin position="21"/>
        <end position="190"/>
    </location>
</feature>
<keyword evidence="3" id="KW-1185">Reference proteome</keyword>
<dbReference type="AlphaFoldDB" id="A0A081PD56"/>
<proteinExistence type="predicted"/>